<dbReference type="Pfam" id="PF01297">
    <property type="entry name" value="ZnuA"/>
    <property type="match status" value="1"/>
</dbReference>
<dbReference type="PANTHER" id="PTHR42953:SF3">
    <property type="entry name" value="HIGH-AFFINITY ZINC UPTAKE SYSTEM PROTEIN ZNUA"/>
    <property type="match status" value="1"/>
</dbReference>
<evidence type="ECO:0000256" key="2">
    <source>
        <dbReference type="ARBA" id="ARBA00015915"/>
    </source>
</evidence>
<dbReference type="InterPro" id="IPR050492">
    <property type="entry name" value="Bact_metal-bind_prot9"/>
</dbReference>
<dbReference type="InterPro" id="IPR006127">
    <property type="entry name" value="ZnuA-like"/>
</dbReference>
<feature type="chain" id="PRO_5017486969" description="High-affinity zinc uptake system protein ZnuA" evidence="7">
    <location>
        <begin position="27"/>
        <end position="322"/>
    </location>
</feature>
<dbReference type="STRING" id="1122198.SAMN02745729_11549"/>
<dbReference type="SUPFAM" id="SSF53807">
    <property type="entry name" value="Helical backbone' metal receptor"/>
    <property type="match status" value="1"/>
</dbReference>
<keyword evidence="5" id="KW-0406">Ion transport</keyword>
<gene>
    <name evidence="8" type="ORF">SAMN02745729_11549</name>
</gene>
<evidence type="ECO:0000256" key="4">
    <source>
        <dbReference type="ARBA" id="ARBA00022729"/>
    </source>
</evidence>
<evidence type="ECO:0000256" key="6">
    <source>
        <dbReference type="SAM" id="MobiDB-lite"/>
    </source>
</evidence>
<organism evidence="8 9">
    <name type="scientific">Marinobacterium iners DSM 11526</name>
    <dbReference type="NCBI Taxonomy" id="1122198"/>
    <lineage>
        <taxon>Bacteria</taxon>
        <taxon>Pseudomonadati</taxon>
        <taxon>Pseudomonadota</taxon>
        <taxon>Gammaproteobacteria</taxon>
        <taxon>Oceanospirillales</taxon>
        <taxon>Oceanospirillaceae</taxon>
        <taxon>Marinobacterium</taxon>
    </lineage>
</organism>
<dbReference type="AlphaFoldDB" id="A0A1H4GBT8"/>
<keyword evidence="4 7" id="KW-0732">Signal</keyword>
<keyword evidence="5" id="KW-0864">Zinc transport</keyword>
<protein>
    <recommendedName>
        <fullName evidence="2">High-affinity zinc uptake system protein ZnuA</fullName>
    </recommendedName>
</protein>
<evidence type="ECO:0000256" key="7">
    <source>
        <dbReference type="SAM" id="SignalP"/>
    </source>
</evidence>
<feature type="signal peptide" evidence="7">
    <location>
        <begin position="1"/>
        <end position="26"/>
    </location>
</feature>
<name>A0A1H4GBT8_9GAMM</name>
<dbReference type="EMBL" id="FNRJ01000015">
    <property type="protein sequence ID" value="SEB07069.1"/>
    <property type="molecule type" value="Genomic_DNA"/>
</dbReference>
<keyword evidence="9" id="KW-1185">Reference proteome</keyword>
<dbReference type="OrthoDB" id="7346865at2"/>
<proteinExistence type="inferred from homology"/>
<keyword evidence="5" id="KW-0862">Zinc</keyword>
<accession>A0A1H4GBT8</accession>
<comment type="similarity">
    <text evidence="1">Belongs to the bacterial solute-binding protein 9 family.</text>
</comment>
<dbReference type="GO" id="GO:0046872">
    <property type="term" value="F:metal ion binding"/>
    <property type="evidence" value="ECO:0007669"/>
    <property type="project" value="InterPro"/>
</dbReference>
<sequence>MLHNSARPLRTLTLLSALALAPVVQASEVVTSIKPLQLITAALTEGVTSPEVLLPAEGSPHHYALKPSDMRKLTDAKVVIWVGPGLEQFMVRPLARTDAEIVTLRPDLEAHLHQEAEPSDHDHHDEHEHEHENHVADDHAEEHHDHGAGNDPHIWLDPMNGLEIAQQLLPALQQALPQHSVQLQQNYEAFASALKQKERAIAEELAPYGDAGFFVFHDAYSGFVEHYGLKQLGYFTVDPARKPGARHLAEIRQQLEAAKAVCVFSEPQFTSAVVDAIISGLPVAQGELDPLARSINVSAEGYLDYLQSLSDSFRSCLAKKAD</sequence>
<feature type="compositionally biased region" description="Basic and acidic residues" evidence="6">
    <location>
        <begin position="115"/>
        <end position="148"/>
    </location>
</feature>
<evidence type="ECO:0000256" key="3">
    <source>
        <dbReference type="ARBA" id="ARBA00022448"/>
    </source>
</evidence>
<feature type="region of interest" description="Disordered" evidence="6">
    <location>
        <begin position="115"/>
        <end position="154"/>
    </location>
</feature>
<reference evidence="9" key="1">
    <citation type="submission" date="2016-10" db="EMBL/GenBank/DDBJ databases">
        <authorList>
            <person name="Varghese N."/>
            <person name="Submissions S."/>
        </authorList>
    </citation>
    <scope>NUCLEOTIDE SEQUENCE [LARGE SCALE GENOMIC DNA]</scope>
    <source>
        <strain evidence="9">DSM 11526</strain>
    </source>
</reference>
<evidence type="ECO:0000256" key="1">
    <source>
        <dbReference type="ARBA" id="ARBA00011028"/>
    </source>
</evidence>
<dbReference type="PANTHER" id="PTHR42953">
    <property type="entry name" value="HIGH-AFFINITY ZINC UPTAKE SYSTEM PROTEIN ZNUA-RELATED"/>
    <property type="match status" value="1"/>
</dbReference>
<evidence type="ECO:0000256" key="5">
    <source>
        <dbReference type="ARBA" id="ARBA00022906"/>
    </source>
</evidence>
<keyword evidence="3" id="KW-0813">Transport</keyword>
<evidence type="ECO:0000313" key="8">
    <source>
        <dbReference type="EMBL" id="SEB07069.1"/>
    </source>
</evidence>
<dbReference type="RefSeq" id="WP_091827494.1">
    <property type="nucleotide sequence ID" value="NZ_FNRJ01000015.1"/>
</dbReference>
<dbReference type="Gene3D" id="3.40.50.1980">
    <property type="entry name" value="Nitrogenase molybdenum iron protein domain"/>
    <property type="match status" value="2"/>
</dbReference>
<dbReference type="GO" id="GO:0006829">
    <property type="term" value="P:zinc ion transport"/>
    <property type="evidence" value="ECO:0007669"/>
    <property type="project" value="UniProtKB-KW"/>
</dbReference>
<dbReference type="Proteomes" id="UP000242469">
    <property type="component" value="Unassembled WGS sequence"/>
</dbReference>
<dbReference type="NCBIfam" id="NF007091">
    <property type="entry name" value="PRK09545.1"/>
    <property type="match status" value="1"/>
</dbReference>
<evidence type="ECO:0000313" key="9">
    <source>
        <dbReference type="Proteomes" id="UP000242469"/>
    </source>
</evidence>